<evidence type="ECO:0000313" key="9">
    <source>
        <dbReference type="EMBL" id="KAF2703228.1"/>
    </source>
</evidence>
<dbReference type="PANTHER" id="PTHR33048">
    <property type="entry name" value="PTH11-LIKE INTEGRAL MEMBRANE PROTEIN (AFU_ORTHOLOGUE AFUA_5G11245)"/>
    <property type="match status" value="1"/>
</dbReference>
<feature type="region of interest" description="Disordered" evidence="6">
    <location>
        <begin position="366"/>
        <end position="388"/>
    </location>
</feature>
<feature type="transmembrane region" description="Helical" evidence="7">
    <location>
        <begin position="142"/>
        <end position="162"/>
    </location>
</feature>
<dbReference type="InterPro" id="IPR052337">
    <property type="entry name" value="SAT4-like"/>
</dbReference>
<protein>
    <recommendedName>
        <fullName evidence="8">Rhodopsin domain-containing protein</fullName>
    </recommendedName>
</protein>
<sequence>MSAATQQVGAMPAPPGVALDFSGTQTDLQHRTIVINSVLITLSSIFLFLRLYTRAFIVRTVGIDDYIITLSWIGCISWFAVCVLDFKYGFGKHLWNVSPFDLIPYARLLIGVAVLYVWIPALTKFSLLVLYHRVNTGKVIRFLIYAVGILVFGYSLAITIVFVGPCNPVTHSNAQCLKSLNLFMSVINIVTDFLVICLPLPMLHALQLPTKQKIMLGCVFSLGSAVTIISIVRIVYVYQLIGDPDATYQEAAACIFSTVEINVGVICGCLVVLKPFIQRYLPYVLSFTSKNRSRSGSHTFGFMSKGDKKTGGKCYELESIDPETGEVAEEQKAGKDGVKVLAKGRSMMVEITTEYDVTAERDSKRVFEDGDSTEEIISEQGLGGRARF</sequence>
<feature type="transmembrane region" description="Helical" evidence="7">
    <location>
        <begin position="33"/>
        <end position="53"/>
    </location>
</feature>
<evidence type="ECO:0000256" key="5">
    <source>
        <dbReference type="ARBA" id="ARBA00038359"/>
    </source>
</evidence>
<dbReference type="OrthoDB" id="3648173at2759"/>
<evidence type="ECO:0000256" key="4">
    <source>
        <dbReference type="ARBA" id="ARBA00023136"/>
    </source>
</evidence>
<dbReference type="PANTHER" id="PTHR33048:SF129">
    <property type="entry name" value="INTEGRAL MEMBRANE PROTEIN-RELATED"/>
    <property type="match status" value="1"/>
</dbReference>
<keyword evidence="3 7" id="KW-1133">Transmembrane helix</keyword>
<feature type="domain" description="Rhodopsin" evidence="8">
    <location>
        <begin position="49"/>
        <end position="279"/>
    </location>
</feature>
<evidence type="ECO:0000259" key="8">
    <source>
        <dbReference type="Pfam" id="PF20684"/>
    </source>
</evidence>
<evidence type="ECO:0000256" key="3">
    <source>
        <dbReference type="ARBA" id="ARBA00022989"/>
    </source>
</evidence>
<evidence type="ECO:0000256" key="2">
    <source>
        <dbReference type="ARBA" id="ARBA00022692"/>
    </source>
</evidence>
<gene>
    <name evidence="9" type="ORF">K504DRAFT_392700</name>
</gene>
<feature type="transmembrane region" description="Helical" evidence="7">
    <location>
        <begin position="214"/>
        <end position="238"/>
    </location>
</feature>
<dbReference type="Proteomes" id="UP000799428">
    <property type="component" value="Unassembled WGS sequence"/>
</dbReference>
<keyword evidence="10" id="KW-1185">Reference proteome</keyword>
<dbReference type="GO" id="GO:0016020">
    <property type="term" value="C:membrane"/>
    <property type="evidence" value="ECO:0007669"/>
    <property type="project" value="UniProtKB-SubCell"/>
</dbReference>
<evidence type="ECO:0000256" key="7">
    <source>
        <dbReference type="SAM" id="Phobius"/>
    </source>
</evidence>
<reference evidence="9" key="1">
    <citation type="journal article" date="2020" name="Stud. Mycol.">
        <title>101 Dothideomycetes genomes: a test case for predicting lifestyles and emergence of pathogens.</title>
        <authorList>
            <person name="Haridas S."/>
            <person name="Albert R."/>
            <person name="Binder M."/>
            <person name="Bloem J."/>
            <person name="Labutti K."/>
            <person name="Salamov A."/>
            <person name="Andreopoulos B."/>
            <person name="Baker S."/>
            <person name="Barry K."/>
            <person name="Bills G."/>
            <person name="Bluhm B."/>
            <person name="Cannon C."/>
            <person name="Castanera R."/>
            <person name="Culley D."/>
            <person name="Daum C."/>
            <person name="Ezra D."/>
            <person name="Gonzalez J."/>
            <person name="Henrissat B."/>
            <person name="Kuo A."/>
            <person name="Liang C."/>
            <person name="Lipzen A."/>
            <person name="Lutzoni F."/>
            <person name="Magnuson J."/>
            <person name="Mondo S."/>
            <person name="Nolan M."/>
            <person name="Ohm R."/>
            <person name="Pangilinan J."/>
            <person name="Park H.-J."/>
            <person name="Ramirez L."/>
            <person name="Alfaro M."/>
            <person name="Sun H."/>
            <person name="Tritt A."/>
            <person name="Yoshinaga Y."/>
            <person name="Zwiers L.-H."/>
            <person name="Turgeon B."/>
            <person name="Goodwin S."/>
            <person name="Spatafora J."/>
            <person name="Crous P."/>
            <person name="Grigoriev I."/>
        </authorList>
    </citation>
    <scope>NUCLEOTIDE SEQUENCE</scope>
    <source>
        <strain evidence="9">CBS 279.74</strain>
    </source>
</reference>
<accession>A0A6G1JRQ4</accession>
<comment type="similarity">
    <text evidence="5">Belongs to the SAT4 family.</text>
</comment>
<name>A0A6G1JRQ4_9PLEO</name>
<keyword evidence="4 7" id="KW-0472">Membrane</keyword>
<evidence type="ECO:0000313" key="10">
    <source>
        <dbReference type="Proteomes" id="UP000799428"/>
    </source>
</evidence>
<evidence type="ECO:0000256" key="6">
    <source>
        <dbReference type="SAM" id="MobiDB-lite"/>
    </source>
</evidence>
<dbReference type="Pfam" id="PF20684">
    <property type="entry name" value="Fung_rhodopsin"/>
    <property type="match status" value="1"/>
</dbReference>
<feature type="transmembrane region" description="Helical" evidence="7">
    <location>
        <begin position="250"/>
        <end position="273"/>
    </location>
</feature>
<proteinExistence type="inferred from homology"/>
<feature type="transmembrane region" description="Helical" evidence="7">
    <location>
        <begin position="108"/>
        <end position="130"/>
    </location>
</feature>
<comment type="subcellular location">
    <subcellularLocation>
        <location evidence="1">Membrane</location>
        <topology evidence="1">Multi-pass membrane protein</topology>
    </subcellularLocation>
</comment>
<evidence type="ECO:0000256" key="1">
    <source>
        <dbReference type="ARBA" id="ARBA00004141"/>
    </source>
</evidence>
<dbReference type="InterPro" id="IPR049326">
    <property type="entry name" value="Rhodopsin_dom_fungi"/>
</dbReference>
<dbReference type="EMBL" id="MU005788">
    <property type="protein sequence ID" value="KAF2703228.1"/>
    <property type="molecule type" value="Genomic_DNA"/>
</dbReference>
<organism evidence="9 10">
    <name type="scientific">Pleomassaria siparia CBS 279.74</name>
    <dbReference type="NCBI Taxonomy" id="1314801"/>
    <lineage>
        <taxon>Eukaryota</taxon>
        <taxon>Fungi</taxon>
        <taxon>Dikarya</taxon>
        <taxon>Ascomycota</taxon>
        <taxon>Pezizomycotina</taxon>
        <taxon>Dothideomycetes</taxon>
        <taxon>Pleosporomycetidae</taxon>
        <taxon>Pleosporales</taxon>
        <taxon>Pleomassariaceae</taxon>
        <taxon>Pleomassaria</taxon>
    </lineage>
</organism>
<dbReference type="AlphaFoldDB" id="A0A6G1JRQ4"/>
<feature type="transmembrane region" description="Helical" evidence="7">
    <location>
        <begin position="65"/>
        <end position="88"/>
    </location>
</feature>
<feature type="transmembrane region" description="Helical" evidence="7">
    <location>
        <begin position="182"/>
        <end position="202"/>
    </location>
</feature>
<keyword evidence="2 7" id="KW-0812">Transmembrane</keyword>